<sequence>MFRRKAALPDPVRRQIREITTERVLAWAQGQRASLIDEDEESANVVRATVEDSPAETLEYVVGDDTVTVAATARRLIAVASGVGGESGSVEGFWWHEIDRAFWVAEERIIRVSFTTADEELILQVGVDLPMEFLSILRDRVENSVVLSETIALTSAENVRVAVRRDEVGDIFVEVLYDDGIDPNHPVVMKKVAPVVARLREVSGAR</sequence>
<protein>
    <submittedName>
        <fullName evidence="1">Uncharacterized protein</fullName>
    </submittedName>
</protein>
<dbReference type="Proteomes" id="UP001597391">
    <property type="component" value="Unassembled WGS sequence"/>
</dbReference>
<dbReference type="RefSeq" id="WP_377464644.1">
    <property type="nucleotide sequence ID" value="NZ_JBHUOP010000001.1"/>
</dbReference>
<evidence type="ECO:0000313" key="2">
    <source>
        <dbReference type="Proteomes" id="UP001597391"/>
    </source>
</evidence>
<evidence type="ECO:0000313" key="1">
    <source>
        <dbReference type="EMBL" id="MFD2839209.1"/>
    </source>
</evidence>
<accession>A0ABW5XBU8</accession>
<organism evidence="1 2">
    <name type="scientific">Populibacterium corticicola</name>
    <dbReference type="NCBI Taxonomy" id="1812826"/>
    <lineage>
        <taxon>Bacteria</taxon>
        <taxon>Bacillati</taxon>
        <taxon>Actinomycetota</taxon>
        <taxon>Actinomycetes</taxon>
        <taxon>Micrococcales</taxon>
        <taxon>Jonesiaceae</taxon>
        <taxon>Populibacterium</taxon>
    </lineage>
</organism>
<gene>
    <name evidence="1" type="ORF">ACFSYH_01300</name>
</gene>
<comment type="caution">
    <text evidence="1">The sequence shown here is derived from an EMBL/GenBank/DDBJ whole genome shotgun (WGS) entry which is preliminary data.</text>
</comment>
<reference evidence="2" key="1">
    <citation type="journal article" date="2019" name="Int. J. Syst. Evol. Microbiol.">
        <title>The Global Catalogue of Microorganisms (GCM) 10K type strain sequencing project: providing services to taxonomists for standard genome sequencing and annotation.</title>
        <authorList>
            <consortium name="The Broad Institute Genomics Platform"/>
            <consortium name="The Broad Institute Genome Sequencing Center for Infectious Disease"/>
            <person name="Wu L."/>
            <person name="Ma J."/>
        </authorList>
    </citation>
    <scope>NUCLEOTIDE SEQUENCE [LARGE SCALE GENOMIC DNA]</scope>
    <source>
        <strain evidence="2">KCTC 33576</strain>
    </source>
</reference>
<name>A0ABW5XBU8_9MICO</name>
<proteinExistence type="predicted"/>
<keyword evidence="2" id="KW-1185">Reference proteome</keyword>
<dbReference type="EMBL" id="JBHUOP010000001">
    <property type="protein sequence ID" value="MFD2839209.1"/>
    <property type="molecule type" value="Genomic_DNA"/>
</dbReference>